<gene>
    <name evidence="2" type="ORF">DGYR_LOCUS11896</name>
</gene>
<feature type="compositionally biased region" description="Polar residues" evidence="1">
    <location>
        <begin position="130"/>
        <end position="149"/>
    </location>
</feature>
<dbReference type="Proteomes" id="UP000549394">
    <property type="component" value="Unassembled WGS sequence"/>
</dbReference>
<evidence type="ECO:0000313" key="3">
    <source>
        <dbReference type="Proteomes" id="UP000549394"/>
    </source>
</evidence>
<protein>
    <submittedName>
        <fullName evidence="2">Uncharacterized protein</fullName>
    </submittedName>
</protein>
<feature type="region of interest" description="Disordered" evidence="1">
    <location>
        <begin position="130"/>
        <end position="168"/>
    </location>
</feature>
<reference evidence="2 3" key="1">
    <citation type="submission" date="2020-08" db="EMBL/GenBank/DDBJ databases">
        <authorList>
            <person name="Hejnol A."/>
        </authorList>
    </citation>
    <scope>NUCLEOTIDE SEQUENCE [LARGE SCALE GENOMIC DNA]</scope>
</reference>
<comment type="caution">
    <text evidence="2">The sequence shown here is derived from an EMBL/GenBank/DDBJ whole genome shotgun (WGS) entry which is preliminary data.</text>
</comment>
<dbReference type="AlphaFoldDB" id="A0A7I8W7S1"/>
<dbReference type="EMBL" id="CAJFCJ010000020">
    <property type="protein sequence ID" value="CAD5124342.1"/>
    <property type="molecule type" value="Genomic_DNA"/>
</dbReference>
<organism evidence="2 3">
    <name type="scientific">Dimorphilus gyrociliatus</name>
    <dbReference type="NCBI Taxonomy" id="2664684"/>
    <lineage>
        <taxon>Eukaryota</taxon>
        <taxon>Metazoa</taxon>
        <taxon>Spiralia</taxon>
        <taxon>Lophotrochozoa</taxon>
        <taxon>Annelida</taxon>
        <taxon>Polychaeta</taxon>
        <taxon>Polychaeta incertae sedis</taxon>
        <taxon>Dinophilidae</taxon>
        <taxon>Dimorphilus</taxon>
    </lineage>
</organism>
<name>A0A7I8W7S1_9ANNE</name>
<accession>A0A7I8W7S1</accession>
<evidence type="ECO:0000313" key="2">
    <source>
        <dbReference type="EMBL" id="CAD5124342.1"/>
    </source>
</evidence>
<sequence>MANNFDSDSNDDIFKGCFDSESEEDLSMSLIPKKRKEDDCSTANEEEFDSYMQNLTSESESDSESQKEATLNNIVTELVASLENYEHFETLILNLPVKSFQELDKSDALRDFKSFGSSFQDLASNSSISNRKLSFGDPSSSLSNDQSWSGKAMGSTLEEGDNSVQKETPRIKMEPAQRKATVFSNTKYNDAGKFTNVKLTRNTTAIVLSSDEEDDNGNSNTNTTIQSRNFENDQCEYDQFCESDDFIFGLPVLETVSVKKQIFSRSIQKVAAKWETDELYVNGKNLTCCTSLRKKFNNKLPPSVYTLEGNKKIGLIYRKGERKNDLDLVPRTLIYGSNNEKFPRDQLTFIVENERRKHVGEIFSIFADRLKELLIERDSALSSLYNIFATRKQKMDHSHRLAKEQCVKDSRYNAKFNYILSNMRKQHQAETENLSADFESKLGHLRDHYLLRIKDERRRCSDMKYEIDCLCYEYKQTGLSPFRQGDSYIAKQLPKHPKQKLKVGEADSVVVYVPSIQGSIMEEDNKLYDEKYGYK</sequence>
<evidence type="ECO:0000256" key="1">
    <source>
        <dbReference type="SAM" id="MobiDB-lite"/>
    </source>
</evidence>
<proteinExistence type="predicted"/>
<feature type="region of interest" description="Disordered" evidence="1">
    <location>
        <begin position="22"/>
        <end position="68"/>
    </location>
</feature>
<keyword evidence="3" id="KW-1185">Reference proteome</keyword>